<sequence>MSDIIEITSDDEVIGDSGSDTLTDDEAVTVVEVDAPVAPVDDEAILLDIWVDDRALRSIRRYVKHRDPEEGVFALSHVPLDECEWLADRSLGFGGSTARLRSVGTVVASGFHADIHHYPEFKFAIELARPVDKAAMAEIYTVCDPQLPVPPYLEASKVFRQRSASFTDVFKATKGIRGSSPRIPFTCVCVGDVVLTEVILLSNPDGLAFELCSIYLVAQAPIVVG</sequence>
<dbReference type="InParanoid" id="A0A5C3PAF0"/>
<keyword evidence="2" id="KW-1185">Reference proteome</keyword>
<dbReference type="EMBL" id="ML211268">
    <property type="protein sequence ID" value="TFK85190.1"/>
    <property type="molecule type" value="Genomic_DNA"/>
</dbReference>
<proteinExistence type="predicted"/>
<dbReference type="AlphaFoldDB" id="A0A5C3PAF0"/>
<accession>A0A5C3PAF0</accession>
<gene>
    <name evidence="1" type="ORF">K466DRAFT_601391</name>
</gene>
<dbReference type="Proteomes" id="UP000308197">
    <property type="component" value="Unassembled WGS sequence"/>
</dbReference>
<evidence type="ECO:0000313" key="2">
    <source>
        <dbReference type="Proteomes" id="UP000308197"/>
    </source>
</evidence>
<reference evidence="1 2" key="1">
    <citation type="journal article" date="2019" name="Nat. Ecol. Evol.">
        <title>Megaphylogeny resolves global patterns of mushroom evolution.</title>
        <authorList>
            <person name="Varga T."/>
            <person name="Krizsan K."/>
            <person name="Foldi C."/>
            <person name="Dima B."/>
            <person name="Sanchez-Garcia M."/>
            <person name="Sanchez-Ramirez S."/>
            <person name="Szollosi G.J."/>
            <person name="Szarkandi J.G."/>
            <person name="Papp V."/>
            <person name="Albert L."/>
            <person name="Andreopoulos W."/>
            <person name="Angelini C."/>
            <person name="Antonin V."/>
            <person name="Barry K.W."/>
            <person name="Bougher N.L."/>
            <person name="Buchanan P."/>
            <person name="Buyck B."/>
            <person name="Bense V."/>
            <person name="Catcheside P."/>
            <person name="Chovatia M."/>
            <person name="Cooper J."/>
            <person name="Damon W."/>
            <person name="Desjardin D."/>
            <person name="Finy P."/>
            <person name="Geml J."/>
            <person name="Haridas S."/>
            <person name="Hughes K."/>
            <person name="Justo A."/>
            <person name="Karasinski D."/>
            <person name="Kautmanova I."/>
            <person name="Kiss B."/>
            <person name="Kocsube S."/>
            <person name="Kotiranta H."/>
            <person name="LaButti K.M."/>
            <person name="Lechner B.E."/>
            <person name="Liimatainen K."/>
            <person name="Lipzen A."/>
            <person name="Lukacs Z."/>
            <person name="Mihaltcheva S."/>
            <person name="Morgado L.N."/>
            <person name="Niskanen T."/>
            <person name="Noordeloos M.E."/>
            <person name="Ohm R.A."/>
            <person name="Ortiz-Santana B."/>
            <person name="Ovrebo C."/>
            <person name="Racz N."/>
            <person name="Riley R."/>
            <person name="Savchenko A."/>
            <person name="Shiryaev A."/>
            <person name="Soop K."/>
            <person name="Spirin V."/>
            <person name="Szebenyi C."/>
            <person name="Tomsovsky M."/>
            <person name="Tulloss R.E."/>
            <person name="Uehling J."/>
            <person name="Grigoriev I.V."/>
            <person name="Vagvolgyi C."/>
            <person name="Papp T."/>
            <person name="Martin F.M."/>
            <person name="Miettinen O."/>
            <person name="Hibbett D.S."/>
            <person name="Nagy L.G."/>
        </authorList>
    </citation>
    <scope>NUCLEOTIDE SEQUENCE [LARGE SCALE GENOMIC DNA]</scope>
    <source>
        <strain evidence="1 2">HHB13444</strain>
    </source>
</reference>
<evidence type="ECO:0000313" key="1">
    <source>
        <dbReference type="EMBL" id="TFK85190.1"/>
    </source>
</evidence>
<name>A0A5C3PAF0_9APHY</name>
<organism evidence="1 2">
    <name type="scientific">Polyporus arcularius HHB13444</name>
    <dbReference type="NCBI Taxonomy" id="1314778"/>
    <lineage>
        <taxon>Eukaryota</taxon>
        <taxon>Fungi</taxon>
        <taxon>Dikarya</taxon>
        <taxon>Basidiomycota</taxon>
        <taxon>Agaricomycotina</taxon>
        <taxon>Agaricomycetes</taxon>
        <taxon>Polyporales</taxon>
        <taxon>Polyporaceae</taxon>
        <taxon>Polyporus</taxon>
    </lineage>
</organism>
<protein>
    <submittedName>
        <fullName evidence="1">Uncharacterized protein</fullName>
    </submittedName>
</protein>